<keyword evidence="2 8" id="KW-0645">Protease</keyword>
<evidence type="ECO:0000256" key="6">
    <source>
        <dbReference type="ARBA" id="ARBA00023049"/>
    </source>
</evidence>
<proteinExistence type="inferred from homology"/>
<keyword evidence="6 8" id="KW-0482">Metalloprotease</keyword>
<keyword evidence="4 8" id="KW-0378">Hydrolase</keyword>
<keyword evidence="3 8" id="KW-0479">Metal-binding</keyword>
<dbReference type="EMBL" id="UYSL01020491">
    <property type="protein sequence ID" value="VDL74856.1"/>
    <property type="molecule type" value="Genomic_DNA"/>
</dbReference>
<dbReference type="GO" id="GO:0046872">
    <property type="term" value="F:metal ion binding"/>
    <property type="evidence" value="ECO:0007669"/>
    <property type="project" value="UniProtKB-KW"/>
</dbReference>
<reference evidence="11" key="1">
    <citation type="submission" date="2016-04" db="UniProtKB">
        <authorList>
            <consortium name="WormBaseParasite"/>
        </authorList>
    </citation>
    <scope>IDENTIFICATION</scope>
</reference>
<keyword evidence="10" id="KW-1185">Reference proteome</keyword>
<evidence type="ECO:0000256" key="2">
    <source>
        <dbReference type="ARBA" id="ARBA00022670"/>
    </source>
</evidence>
<evidence type="ECO:0000256" key="5">
    <source>
        <dbReference type="ARBA" id="ARBA00022833"/>
    </source>
</evidence>
<keyword evidence="5 8" id="KW-0862">Zinc</keyword>
<dbReference type="GO" id="GO:0006508">
    <property type="term" value="P:proteolysis"/>
    <property type="evidence" value="ECO:0007669"/>
    <property type="project" value="UniProtKB-KW"/>
</dbReference>
<dbReference type="GO" id="GO:0004222">
    <property type="term" value="F:metalloendopeptidase activity"/>
    <property type="evidence" value="ECO:0007669"/>
    <property type="project" value="UniProtKB-UniRule"/>
</dbReference>
<dbReference type="AlphaFoldDB" id="A0A158R064"/>
<evidence type="ECO:0000256" key="1">
    <source>
        <dbReference type="ARBA" id="ARBA00005860"/>
    </source>
</evidence>
<dbReference type="SUPFAM" id="SSF55486">
    <property type="entry name" value="Metalloproteases ('zincins'), catalytic domain"/>
    <property type="match status" value="1"/>
</dbReference>
<evidence type="ECO:0000256" key="7">
    <source>
        <dbReference type="ARBA" id="ARBA00039717"/>
    </source>
</evidence>
<dbReference type="GO" id="GO:0016020">
    <property type="term" value="C:membrane"/>
    <property type="evidence" value="ECO:0007669"/>
    <property type="project" value="InterPro"/>
</dbReference>
<comment type="cofactor">
    <cofactor evidence="8">
        <name>Zn(2+)</name>
        <dbReference type="ChEBI" id="CHEBI:29105"/>
    </cofactor>
    <text evidence="8">Binds 1 zinc ion per subunit.</text>
</comment>
<dbReference type="STRING" id="27835.A0A158R064"/>
<comment type="similarity">
    <text evidence="1 8">Belongs to the peptidase M8 family.</text>
</comment>
<dbReference type="Gene3D" id="2.10.55.10">
    <property type="entry name" value="Leishmanolysin domain 3"/>
    <property type="match status" value="1"/>
</dbReference>
<dbReference type="GO" id="GO:0007155">
    <property type="term" value="P:cell adhesion"/>
    <property type="evidence" value="ECO:0007669"/>
    <property type="project" value="InterPro"/>
</dbReference>
<accession>A0A158R064</accession>
<dbReference type="InterPro" id="IPR001577">
    <property type="entry name" value="Peptidase_M8"/>
</dbReference>
<dbReference type="Gene3D" id="3.90.132.10">
    <property type="entry name" value="Leishmanolysin , domain 2"/>
    <property type="match status" value="1"/>
</dbReference>
<dbReference type="Pfam" id="PF01457">
    <property type="entry name" value="Peptidase_M8"/>
    <property type="match status" value="1"/>
</dbReference>
<organism evidence="11">
    <name type="scientific">Nippostrongylus brasiliensis</name>
    <name type="common">Rat hookworm</name>
    <dbReference type="NCBI Taxonomy" id="27835"/>
    <lineage>
        <taxon>Eukaryota</taxon>
        <taxon>Metazoa</taxon>
        <taxon>Ecdysozoa</taxon>
        <taxon>Nematoda</taxon>
        <taxon>Chromadorea</taxon>
        <taxon>Rhabditida</taxon>
        <taxon>Rhabditina</taxon>
        <taxon>Rhabditomorpha</taxon>
        <taxon>Strongyloidea</taxon>
        <taxon>Heligmosomidae</taxon>
        <taxon>Nippostrongylus</taxon>
    </lineage>
</organism>
<dbReference type="GO" id="GO:0005737">
    <property type="term" value="C:cytoplasm"/>
    <property type="evidence" value="ECO:0007669"/>
    <property type="project" value="TreeGrafter"/>
</dbReference>
<evidence type="ECO:0000313" key="9">
    <source>
        <dbReference type="EMBL" id="VDL74856.1"/>
    </source>
</evidence>
<dbReference type="PANTHER" id="PTHR10942:SF0">
    <property type="entry name" value="LEISHMANOLYSIN-LIKE PEPTIDASE"/>
    <property type="match status" value="1"/>
</dbReference>
<name>A0A158R064_NIPBR</name>
<dbReference type="WBParaSite" id="NBR_0001126601-mRNA-1">
    <property type="protein sequence ID" value="NBR_0001126601-mRNA-1"/>
    <property type="gene ID" value="NBR_0001126601"/>
</dbReference>
<evidence type="ECO:0000256" key="3">
    <source>
        <dbReference type="ARBA" id="ARBA00022723"/>
    </source>
</evidence>
<dbReference type="EC" id="3.4.24.-" evidence="8"/>
<gene>
    <name evidence="9" type="ORF">NBR_LOCUS11267</name>
</gene>
<sequence length="574" mass="65334">MLLLSPDSGFNSPCGDFAASSSLQSPFYVRKSFQYYSSRRKLEFDSASSSIDKTLGGSCDENASEFKAREIARRLVHLCDSFDVELMSCTIDTQYLHPQPEPVAIFGPPEEGENNHNHTRVKRSETWEPIRIMIIYDKSTESLVSRQKVLLHRLMSSARDYFQETFKVKRSEYIELQPECEGFTYVTPPDYTMCQYDCLPRCGPWKVRPGMRIFKACKCYQRKCRSTWTPYRGRLKGADFVVFVTLSSGGLCGNSGSAYASACSLDPITKRSRKFQELSDSTPAERGFFRPISGYVNICPITFGKFKSNEMAQWLATIKHELTHNEAMSAVATQVYAMSRITLALFEDSGWYEANYSKAEDMTWGKGLGCEFAKESCLSWMTGGHGYYPFCVEKGHIRCNANHKAKVLCNFVQYHQIPYNYDYNVPGLYHNKQGQELHGGGNEETADFCPYYRVFGDMWKEDRDTRCTYKGNMNYNSYSMEIFSETARCFELEGGIEAICLDDLVQVKWQGSEYYNCSHAGELIHVKKKVRGKGVASTKIICPNYNAMCGESAPKARTIIYVYCAIITILILIQ</sequence>
<evidence type="ECO:0000313" key="11">
    <source>
        <dbReference type="WBParaSite" id="NBR_0001126601-mRNA-1"/>
    </source>
</evidence>
<protein>
    <recommendedName>
        <fullName evidence="7 8">Leishmanolysin-like peptidase</fullName>
        <ecNumber evidence="8">3.4.24.-</ecNumber>
    </recommendedName>
</protein>
<reference evidence="9 10" key="2">
    <citation type="submission" date="2018-11" db="EMBL/GenBank/DDBJ databases">
        <authorList>
            <consortium name="Pathogen Informatics"/>
        </authorList>
    </citation>
    <scope>NUCLEOTIDE SEQUENCE [LARGE SCALE GENOMIC DNA]</scope>
</reference>
<dbReference type="Proteomes" id="UP000271162">
    <property type="component" value="Unassembled WGS sequence"/>
</dbReference>
<evidence type="ECO:0000256" key="4">
    <source>
        <dbReference type="ARBA" id="ARBA00022801"/>
    </source>
</evidence>
<evidence type="ECO:0000256" key="8">
    <source>
        <dbReference type="RuleBase" id="RU366077"/>
    </source>
</evidence>
<dbReference type="PANTHER" id="PTHR10942">
    <property type="entry name" value="LEISHMANOLYSIN-LIKE PEPTIDASE"/>
    <property type="match status" value="1"/>
</dbReference>
<evidence type="ECO:0000313" key="10">
    <source>
        <dbReference type="Proteomes" id="UP000271162"/>
    </source>
</evidence>